<evidence type="ECO:0000313" key="1">
    <source>
        <dbReference type="EMBL" id="RHZ77546.1"/>
    </source>
</evidence>
<dbReference type="Proteomes" id="UP000266861">
    <property type="component" value="Unassembled WGS sequence"/>
</dbReference>
<proteinExistence type="predicted"/>
<organism evidence="1 2">
    <name type="scientific">Diversispora epigaea</name>
    <dbReference type="NCBI Taxonomy" id="1348612"/>
    <lineage>
        <taxon>Eukaryota</taxon>
        <taxon>Fungi</taxon>
        <taxon>Fungi incertae sedis</taxon>
        <taxon>Mucoromycota</taxon>
        <taxon>Glomeromycotina</taxon>
        <taxon>Glomeromycetes</taxon>
        <taxon>Diversisporales</taxon>
        <taxon>Diversisporaceae</taxon>
        <taxon>Diversispora</taxon>
    </lineage>
</organism>
<gene>
    <name evidence="1" type="ORF">Glove_176g28</name>
</gene>
<sequence length="135" mass="15496">MVGRVIGKTEITIAANMPPGTECRSWITDDRNKTVAPPKTYMNGYFDCSRKCHLLSFAMEKGRKYWVNGQVQTLYDGGNNYNPFPQTKKYGPVKKSVGNVCVKFERFNIFDWKFTHQPDPNLECDKYPNCPSIVD</sequence>
<dbReference type="EMBL" id="PQFF01000166">
    <property type="protein sequence ID" value="RHZ77546.1"/>
    <property type="molecule type" value="Genomic_DNA"/>
</dbReference>
<reference evidence="1 2" key="1">
    <citation type="submission" date="2018-08" db="EMBL/GenBank/DDBJ databases">
        <title>Genome and evolution of the arbuscular mycorrhizal fungus Diversispora epigaea (formerly Glomus versiforme) and its bacterial endosymbionts.</title>
        <authorList>
            <person name="Sun X."/>
            <person name="Fei Z."/>
            <person name="Harrison M."/>
        </authorList>
    </citation>
    <scope>NUCLEOTIDE SEQUENCE [LARGE SCALE GENOMIC DNA]</scope>
    <source>
        <strain evidence="1 2">IT104</strain>
    </source>
</reference>
<dbReference type="AlphaFoldDB" id="A0A397IUU4"/>
<keyword evidence="2" id="KW-1185">Reference proteome</keyword>
<name>A0A397IUU4_9GLOM</name>
<evidence type="ECO:0000313" key="2">
    <source>
        <dbReference type="Proteomes" id="UP000266861"/>
    </source>
</evidence>
<accession>A0A397IUU4</accession>
<comment type="caution">
    <text evidence="1">The sequence shown here is derived from an EMBL/GenBank/DDBJ whole genome shotgun (WGS) entry which is preliminary data.</text>
</comment>
<protein>
    <submittedName>
        <fullName evidence="1">Uncharacterized protein</fullName>
    </submittedName>
</protein>